<sequence>MSWVKRGSGPLWPFFCFFWLNLALLGASRLGLSAWQAGRVNEAQGWVHLLLQGLRIDLSTLCWLFGVPAVLTALLAGPGALGRAWLCLMRLWLAAGTGLLLLLELATPAFIDTYDLRPNRLFVEYLIYPREVFGMLWQGHRIALLLAAVLVPAALWAGWRWSGRLCRDVRIPAWYWRPVLAVLILVLGLAGARSSLGHRGLNPALVAFSTDPLVNTLVLNSAYSVGFAIKQLGKEEDAASLYGHMDRAELLRTLRRAQGRPDGDYVSQELPTLTRNVASYRGRSKNLVIILEESLGAQFVGTLGGLPLTPEFDRLAEQGWLFEQLYATGTRSVRGIEAVVTGFTPTPAQAVVKLDRSQTGFFTLAQLLREQGYRTGFIYGGESHFDNMASFFLGNGFEHIVDQRDFTDAVFQGSWGVSDEDLFARAHQEFERLQWDDQPFFSLVFSSSNHDPFEFPDGRIALYEQPKPTRNNAAKYADYALGQFFAKARQADYWQDTLFLVVADHDSRTYGPELVPVPHFRVPALLLGEGIAARRDERLVSQIDLPPTLLSLIGIDSDNPMLGRDLTRFSPNRALMQFDKNFALLKGDEMAVLQPEREGLGFRYDALSQRLTSAPLDPSLLDEARAYALWGSLAYQQGWYRLPAPALARLPTGESNDETR</sequence>
<feature type="transmembrane region" description="Helical" evidence="6">
    <location>
        <begin position="91"/>
        <end position="111"/>
    </location>
</feature>
<dbReference type="Gene3D" id="3.40.720.10">
    <property type="entry name" value="Alkaline Phosphatase, subunit A"/>
    <property type="match status" value="1"/>
</dbReference>
<organism evidence="8 9">
    <name type="scientific">Zobellella iuensis</name>
    <dbReference type="NCBI Taxonomy" id="2803811"/>
    <lineage>
        <taxon>Bacteria</taxon>
        <taxon>Pseudomonadati</taxon>
        <taxon>Pseudomonadota</taxon>
        <taxon>Gammaproteobacteria</taxon>
        <taxon>Aeromonadales</taxon>
        <taxon>Aeromonadaceae</taxon>
        <taxon>Zobellella</taxon>
    </lineage>
</organism>
<dbReference type="InterPro" id="IPR050448">
    <property type="entry name" value="OpgB/LTA_synthase_biosynth"/>
</dbReference>
<feature type="transmembrane region" description="Helical" evidence="6">
    <location>
        <begin position="142"/>
        <end position="162"/>
    </location>
</feature>
<comment type="caution">
    <text evidence="8">The sequence shown here is derived from an EMBL/GenBank/DDBJ whole genome shotgun (WGS) entry which is preliminary data.</text>
</comment>
<evidence type="ECO:0000256" key="4">
    <source>
        <dbReference type="ARBA" id="ARBA00022989"/>
    </source>
</evidence>
<dbReference type="InterPro" id="IPR017850">
    <property type="entry name" value="Alkaline_phosphatase_core_sf"/>
</dbReference>
<accession>A0ABS1QT57</accession>
<evidence type="ECO:0000259" key="7">
    <source>
        <dbReference type="Pfam" id="PF00884"/>
    </source>
</evidence>
<keyword evidence="4 6" id="KW-1133">Transmembrane helix</keyword>
<keyword evidence="9" id="KW-1185">Reference proteome</keyword>
<dbReference type="EMBL" id="JAERTZ010000025">
    <property type="protein sequence ID" value="MBL1378054.1"/>
    <property type="molecule type" value="Genomic_DNA"/>
</dbReference>
<evidence type="ECO:0000256" key="5">
    <source>
        <dbReference type="ARBA" id="ARBA00023136"/>
    </source>
</evidence>
<name>A0ABS1QT57_9GAMM</name>
<dbReference type="Proteomes" id="UP000638570">
    <property type="component" value="Unassembled WGS sequence"/>
</dbReference>
<dbReference type="SUPFAM" id="SSF53649">
    <property type="entry name" value="Alkaline phosphatase-like"/>
    <property type="match status" value="1"/>
</dbReference>
<feature type="transmembrane region" description="Helical" evidence="6">
    <location>
        <begin position="57"/>
        <end position="79"/>
    </location>
</feature>
<dbReference type="InterPro" id="IPR000917">
    <property type="entry name" value="Sulfatase_N"/>
</dbReference>
<keyword evidence="5 6" id="KW-0472">Membrane</keyword>
<evidence type="ECO:0000313" key="9">
    <source>
        <dbReference type="Proteomes" id="UP000638570"/>
    </source>
</evidence>
<dbReference type="RefSeq" id="WP_202085676.1">
    <property type="nucleotide sequence ID" value="NZ_JAERTZ010000025.1"/>
</dbReference>
<reference evidence="9" key="1">
    <citation type="submission" date="2021-01" db="EMBL/GenBank/DDBJ databases">
        <title>Genome public.</title>
        <authorList>
            <person name="Liu C."/>
            <person name="Sun Q."/>
        </authorList>
    </citation>
    <scope>NUCLEOTIDE SEQUENCE [LARGE SCALE GENOMIC DNA]</scope>
    <source>
        <strain evidence="9">CGMCC 1.18722</strain>
    </source>
</reference>
<evidence type="ECO:0000256" key="1">
    <source>
        <dbReference type="ARBA" id="ARBA00004651"/>
    </source>
</evidence>
<keyword evidence="2" id="KW-1003">Cell membrane</keyword>
<dbReference type="PANTHER" id="PTHR47371">
    <property type="entry name" value="LIPOTEICHOIC ACID SYNTHASE"/>
    <property type="match status" value="1"/>
</dbReference>
<keyword evidence="3 6" id="KW-0812">Transmembrane</keyword>
<dbReference type="Gene3D" id="3.30.1120.80">
    <property type="match status" value="1"/>
</dbReference>
<comment type="subcellular location">
    <subcellularLocation>
        <location evidence="1">Cell membrane</location>
        <topology evidence="1">Multi-pass membrane protein</topology>
    </subcellularLocation>
</comment>
<feature type="transmembrane region" description="Helical" evidence="6">
    <location>
        <begin position="174"/>
        <end position="192"/>
    </location>
</feature>
<feature type="domain" description="Sulfatase N-terminal" evidence="7">
    <location>
        <begin position="285"/>
        <end position="555"/>
    </location>
</feature>
<protein>
    <submittedName>
        <fullName evidence="8">LTA synthase family protein</fullName>
    </submittedName>
</protein>
<proteinExistence type="predicted"/>
<gene>
    <name evidence="8" type="ORF">JKV55_12035</name>
</gene>
<dbReference type="CDD" id="cd16015">
    <property type="entry name" value="LTA_synthase"/>
    <property type="match status" value="1"/>
</dbReference>
<dbReference type="PIRSF" id="PIRSF005091">
    <property type="entry name" value="Mmb_sulf_HI1246"/>
    <property type="match status" value="1"/>
</dbReference>
<evidence type="ECO:0000256" key="6">
    <source>
        <dbReference type="SAM" id="Phobius"/>
    </source>
</evidence>
<evidence type="ECO:0000256" key="2">
    <source>
        <dbReference type="ARBA" id="ARBA00022475"/>
    </source>
</evidence>
<dbReference type="PANTHER" id="PTHR47371:SF3">
    <property type="entry name" value="PHOSPHOGLYCEROL TRANSFERASE I"/>
    <property type="match status" value="1"/>
</dbReference>
<dbReference type="Pfam" id="PF00884">
    <property type="entry name" value="Sulfatase"/>
    <property type="match status" value="1"/>
</dbReference>
<evidence type="ECO:0000256" key="3">
    <source>
        <dbReference type="ARBA" id="ARBA00022692"/>
    </source>
</evidence>
<evidence type="ECO:0000313" key="8">
    <source>
        <dbReference type="EMBL" id="MBL1378054.1"/>
    </source>
</evidence>
<dbReference type="InterPro" id="IPR012160">
    <property type="entry name" value="LtaS-like"/>
</dbReference>